<dbReference type="AlphaFoldDB" id="A0A8T3BXH0"/>
<sequence length="82" mass="9519">MKRAGGKRVKTDWETTIWVKANNNTKFTDQIPQIVSIAEKFCALRAQRDKAEYQKIENGNLILKKIGTGRWPSIFHREVCEL</sequence>
<name>A0A8T3BXH0_DENNO</name>
<reference evidence="1" key="1">
    <citation type="journal article" date="2022" name="Front. Genet.">
        <title>Chromosome-Scale Assembly of the Dendrobium nobile Genome Provides Insights Into the Molecular Mechanism of the Biosynthesis of the Medicinal Active Ingredient of Dendrobium.</title>
        <authorList>
            <person name="Xu Q."/>
            <person name="Niu S.-C."/>
            <person name="Li K.-L."/>
            <person name="Zheng P.-J."/>
            <person name="Zhang X.-J."/>
            <person name="Jia Y."/>
            <person name="Liu Y."/>
            <person name="Niu Y.-X."/>
            <person name="Yu L.-H."/>
            <person name="Chen D.-F."/>
            <person name="Zhang G.-Q."/>
        </authorList>
    </citation>
    <scope>NUCLEOTIDE SEQUENCE</scope>
    <source>
        <tissue evidence="1">Leaf</tissue>
    </source>
</reference>
<evidence type="ECO:0000313" key="2">
    <source>
        <dbReference type="Proteomes" id="UP000829196"/>
    </source>
</evidence>
<protein>
    <submittedName>
        <fullName evidence="1">Uncharacterized protein</fullName>
    </submittedName>
</protein>
<keyword evidence="2" id="KW-1185">Reference proteome</keyword>
<accession>A0A8T3BXH0</accession>
<evidence type="ECO:0000313" key="1">
    <source>
        <dbReference type="EMBL" id="KAI0524022.1"/>
    </source>
</evidence>
<dbReference type="Proteomes" id="UP000829196">
    <property type="component" value="Unassembled WGS sequence"/>
</dbReference>
<dbReference type="EMBL" id="JAGYWB010000004">
    <property type="protein sequence ID" value="KAI0524022.1"/>
    <property type="molecule type" value="Genomic_DNA"/>
</dbReference>
<gene>
    <name evidence="1" type="ORF">KFK09_003386</name>
</gene>
<comment type="caution">
    <text evidence="1">The sequence shown here is derived from an EMBL/GenBank/DDBJ whole genome shotgun (WGS) entry which is preliminary data.</text>
</comment>
<organism evidence="1 2">
    <name type="scientific">Dendrobium nobile</name>
    <name type="common">Orchid</name>
    <dbReference type="NCBI Taxonomy" id="94219"/>
    <lineage>
        <taxon>Eukaryota</taxon>
        <taxon>Viridiplantae</taxon>
        <taxon>Streptophyta</taxon>
        <taxon>Embryophyta</taxon>
        <taxon>Tracheophyta</taxon>
        <taxon>Spermatophyta</taxon>
        <taxon>Magnoliopsida</taxon>
        <taxon>Liliopsida</taxon>
        <taxon>Asparagales</taxon>
        <taxon>Orchidaceae</taxon>
        <taxon>Epidendroideae</taxon>
        <taxon>Malaxideae</taxon>
        <taxon>Dendrobiinae</taxon>
        <taxon>Dendrobium</taxon>
    </lineage>
</organism>
<proteinExistence type="predicted"/>